<evidence type="ECO:0000256" key="4">
    <source>
        <dbReference type="ARBA" id="ARBA00051722"/>
    </source>
</evidence>
<keyword evidence="3 5" id="KW-0904">Protein phosphatase</keyword>
<comment type="caution">
    <text evidence="6">The sequence shown here is derived from an EMBL/GenBank/DDBJ whole genome shotgun (WGS) entry which is preliminary data.</text>
</comment>
<evidence type="ECO:0000313" key="7">
    <source>
        <dbReference type="Proteomes" id="UP000295632"/>
    </source>
</evidence>
<dbReference type="Proteomes" id="UP000295632">
    <property type="component" value="Unassembled WGS sequence"/>
</dbReference>
<sequence length="255" mass="28517">MIDLHCHILPGVDDGAQTLDDSIAMAKAAVQENITAIVATPHHANGSYDNDREKIIERVNLLNQALVDERLPLTILPGQETRIFGDIVEAYEQGELITLNDTNKYVFVEFPSGDVPAYSERVLYDLMLKGLKPVIVHPERNKAIIEQPDKLYRLVKKGCIAQVTAGSLTGHFGKKIKMFSFQLLEHGLAHLVASDAHNTSTRGFHLAESYDVLDDEFGLDMVMMLKENAELTVDGRMLHVEMPSRIKRKKILGLF</sequence>
<comment type="similarity">
    <text evidence="1 5">Belongs to the metallo-dependent hydrolases superfamily. CpsB/CapC family.</text>
</comment>
<dbReference type="PIRSF" id="PIRSF016557">
    <property type="entry name" value="Caps_synth_CpsB"/>
    <property type="match status" value="1"/>
</dbReference>
<dbReference type="InterPro" id="IPR016667">
    <property type="entry name" value="Caps_polysacc_synth_CpsB/CapC"/>
</dbReference>
<dbReference type="EC" id="3.1.3.48" evidence="5"/>
<dbReference type="Pfam" id="PF19567">
    <property type="entry name" value="CpsB_CapC"/>
    <property type="match status" value="1"/>
</dbReference>
<name>A0A4R6U2P6_9BACI</name>
<evidence type="ECO:0000256" key="5">
    <source>
        <dbReference type="PIRNR" id="PIRNR016557"/>
    </source>
</evidence>
<dbReference type="PANTHER" id="PTHR39181">
    <property type="entry name" value="TYROSINE-PROTEIN PHOSPHATASE YWQE"/>
    <property type="match status" value="1"/>
</dbReference>
<keyword evidence="2 5" id="KW-0378">Hydrolase</keyword>
<organism evidence="6 7">
    <name type="scientific">Aureibacillus halotolerans</name>
    <dbReference type="NCBI Taxonomy" id="1508390"/>
    <lineage>
        <taxon>Bacteria</taxon>
        <taxon>Bacillati</taxon>
        <taxon>Bacillota</taxon>
        <taxon>Bacilli</taxon>
        <taxon>Bacillales</taxon>
        <taxon>Bacillaceae</taxon>
        <taxon>Aureibacillus</taxon>
    </lineage>
</organism>
<dbReference type="RefSeq" id="WP_133580713.1">
    <property type="nucleotide sequence ID" value="NZ_SNYJ01000009.1"/>
</dbReference>
<dbReference type="GO" id="GO:0004725">
    <property type="term" value="F:protein tyrosine phosphatase activity"/>
    <property type="evidence" value="ECO:0007669"/>
    <property type="project" value="UniProtKB-UniRule"/>
</dbReference>
<gene>
    <name evidence="6" type="ORF">EV213_10923</name>
</gene>
<dbReference type="EMBL" id="SNYJ01000009">
    <property type="protein sequence ID" value="TDQ38655.1"/>
    <property type="molecule type" value="Genomic_DNA"/>
</dbReference>
<protein>
    <recommendedName>
        <fullName evidence="5">Tyrosine-protein phosphatase</fullName>
        <ecNumber evidence="5">3.1.3.48</ecNumber>
    </recommendedName>
</protein>
<evidence type="ECO:0000256" key="2">
    <source>
        <dbReference type="ARBA" id="ARBA00022801"/>
    </source>
</evidence>
<dbReference type="Gene3D" id="3.20.20.140">
    <property type="entry name" value="Metal-dependent hydrolases"/>
    <property type="match status" value="1"/>
</dbReference>
<dbReference type="PANTHER" id="PTHR39181:SF1">
    <property type="entry name" value="TYROSINE-PROTEIN PHOSPHATASE YWQE"/>
    <property type="match status" value="1"/>
</dbReference>
<dbReference type="SUPFAM" id="SSF89550">
    <property type="entry name" value="PHP domain-like"/>
    <property type="match status" value="1"/>
</dbReference>
<comment type="catalytic activity">
    <reaction evidence="4 5">
        <text>O-phospho-L-tyrosyl-[protein] + H2O = L-tyrosyl-[protein] + phosphate</text>
        <dbReference type="Rhea" id="RHEA:10684"/>
        <dbReference type="Rhea" id="RHEA-COMP:10136"/>
        <dbReference type="Rhea" id="RHEA-COMP:20101"/>
        <dbReference type="ChEBI" id="CHEBI:15377"/>
        <dbReference type="ChEBI" id="CHEBI:43474"/>
        <dbReference type="ChEBI" id="CHEBI:46858"/>
        <dbReference type="ChEBI" id="CHEBI:61978"/>
        <dbReference type="EC" id="3.1.3.48"/>
    </reaction>
</comment>
<dbReference type="OrthoDB" id="9788539at2"/>
<dbReference type="AlphaFoldDB" id="A0A4R6U2P6"/>
<evidence type="ECO:0000256" key="1">
    <source>
        <dbReference type="ARBA" id="ARBA00005750"/>
    </source>
</evidence>
<keyword evidence="7" id="KW-1185">Reference proteome</keyword>
<accession>A0A4R6U2P6</accession>
<dbReference type="InterPro" id="IPR016195">
    <property type="entry name" value="Pol/histidinol_Pase-like"/>
</dbReference>
<evidence type="ECO:0000256" key="3">
    <source>
        <dbReference type="ARBA" id="ARBA00022912"/>
    </source>
</evidence>
<reference evidence="6 7" key="1">
    <citation type="submission" date="2019-03" db="EMBL/GenBank/DDBJ databases">
        <title>Genomic Encyclopedia of Type Strains, Phase IV (KMG-IV): sequencing the most valuable type-strain genomes for metagenomic binning, comparative biology and taxonomic classification.</title>
        <authorList>
            <person name="Goeker M."/>
        </authorList>
    </citation>
    <scope>NUCLEOTIDE SEQUENCE [LARGE SCALE GENOMIC DNA]</scope>
    <source>
        <strain evidence="6 7">DSM 28697</strain>
    </source>
</reference>
<proteinExistence type="inferred from homology"/>
<dbReference type="GO" id="GO:0030145">
    <property type="term" value="F:manganese ion binding"/>
    <property type="evidence" value="ECO:0007669"/>
    <property type="project" value="UniProtKB-UniRule"/>
</dbReference>
<evidence type="ECO:0000313" key="6">
    <source>
        <dbReference type="EMBL" id="TDQ38655.1"/>
    </source>
</evidence>